<organism evidence="2 3">
    <name type="scientific">Eiseniibacteriota bacterium</name>
    <dbReference type="NCBI Taxonomy" id="2212470"/>
    <lineage>
        <taxon>Bacteria</taxon>
        <taxon>Candidatus Eiseniibacteriota</taxon>
    </lineage>
</organism>
<dbReference type="EMBL" id="VGIY01000211">
    <property type="protein sequence ID" value="MBM3317885.1"/>
    <property type="molecule type" value="Genomic_DNA"/>
</dbReference>
<name>A0A937X9A1_UNCEI</name>
<dbReference type="InterPro" id="IPR011990">
    <property type="entry name" value="TPR-like_helical_dom_sf"/>
</dbReference>
<dbReference type="PROSITE" id="PS51257">
    <property type="entry name" value="PROKAR_LIPOPROTEIN"/>
    <property type="match status" value="1"/>
</dbReference>
<evidence type="ECO:0000313" key="2">
    <source>
        <dbReference type="EMBL" id="MBM3317885.1"/>
    </source>
</evidence>
<evidence type="ECO:0000256" key="1">
    <source>
        <dbReference type="SAM" id="SignalP"/>
    </source>
</evidence>
<proteinExistence type="predicted"/>
<sequence>MRIAPLLPLLFSLLLPLSGFGCAREEPAPRLPAAPDRDLAMQFRAALTAGYAALEADSLERALEHFALLDALVPEGALAEYHRACAYGRAGRVAEATEALRRAIAKGYADPDEAEADPDLAGVRAGADWLAIQGALRAGEERGRAALARALREFDSGVEPSFPSFDSLRSYYGELRRPAAYATMVHPRAVAARMRLEVLQRELAAIERFGREHPAASPYALLMERLRAQSLLPEIEGRPWTLGRHELVRTADEILARHADSIGAAAAALWKVRADWYGQLRGEVRDLPRAASDAVVDRLRGVANRYPGTPGGCEARLEALVIAAEHDAGDLARLRPLLHELEADCGLDPRSMPQYGYKVNELALRVKGAPDFQAVDIDGRP</sequence>
<accession>A0A937X9A1</accession>
<feature type="non-terminal residue" evidence="2">
    <location>
        <position position="381"/>
    </location>
</feature>
<comment type="caution">
    <text evidence="2">The sequence shown here is derived from an EMBL/GenBank/DDBJ whole genome shotgun (WGS) entry which is preliminary data.</text>
</comment>
<protein>
    <recommendedName>
        <fullName evidence="4">Tetratricopeptide repeat protein</fullName>
    </recommendedName>
</protein>
<keyword evidence="1" id="KW-0732">Signal</keyword>
<dbReference type="NCBIfam" id="NF047558">
    <property type="entry name" value="TPR_END_plus"/>
    <property type="match status" value="1"/>
</dbReference>
<reference evidence="2" key="1">
    <citation type="submission" date="2019-03" db="EMBL/GenBank/DDBJ databases">
        <title>Lake Tanganyika Metagenome-Assembled Genomes (MAGs).</title>
        <authorList>
            <person name="Tran P."/>
        </authorList>
    </citation>
    <scope>NUCLEOTIDE SEQUENCE</scope>
    <source>
        <strain evidence="2">M_DeepCast_400m_m2_100</strain>
    </source>
</reference>
<dbReference type="AlphaFoldDB" id="A0A937X9A1"/>
<evidence type="ECO:0008006" key="4">
    <source>
        <dbReference type="Google" id="ProtNLM"/>
    </source>
</evidence>
<dbReference type="Proteomes" id="UP000748308">
    <property type="component" value="Unassembled WGS sequence"/>
</dbReference>
<dbReference type="SUPFAM" id="SSF48452">
    <property type="entry name" value="TPR-like"/>
    <property type="match status" value="1"/>
</dbReference>
<dbReference type="Gene3D" id="1.25.40.10">
    <property type="entry name" value="Tetratricopeptide repeat domain"/>
    <property type="match status" value="1"/>
</dbReference>
<feature type="chain" id="PRO_5037693285" description="Tetratricopeptide repeat protein" evidence="1">
    <location>
        <begin position="24"/>
        <end position="381"/>
    </location>
</feature>
<evidence type="ECO:0000313" key="3">
    <source>
        <dbReference type="Proteomes" id="UP000748308"/>
    </source>
</evidence>
<gene>
    <name evidence="2" type="ORF">FJY75_08520</name>
</gene>
<feature type="signal peptide" evidence="1">
    <location>
        <begin position="1"/>
        <end position="23"/>
    </location>
</feature>